<dbReference type="EMBL" id="BQKI01000078">
    <property type="protein sequence ID" value="GJN25547.1"/>
    <property type="molecule type" value="Genomic_DNA"/>
</dbReference>
<reference evidence="4" key="2">
    <citation type="submission" date="2021-12" db="EMBL/GenBank/DDBJ databases">
        <title>Resequencing data analysis of finger millet.</title>
        <authorList>
            <person name="Hatakeyama M."/>
            <person name="Aluri S."/>
            <person name="Balachadran M.T."/>
            <person name="Sivarajan S.R."/>
            <person name="Poveda L."/>
            <person name="Shimizu-Inatsugi R."/>
            <person name="Schlapbach R."/>
            <person name="Sreeman S.M."/>
            <person name="Shimizu K.K."/>
        </authorList>
    </citation>
    <scope>NUCLEOTIDE SEQUENCE</scope>
</reference>
<gene>
    <name evidence="4" type="primary">gb13389</name>
    <name evidence="4" type="ORF">PR202_gb13389</name>
</gene>
<feature type="compositionally biased region" description="Pro residues" evidence="2">
    <location>
        <begin position="72"/>
        <end position="87"/>
    </location>
</feature>
<accession>A0AAV5ERY3</accession>
<organism evidence="4 5">
    <name type="scientific">Eleusine coracana subsp. coracana</name>
    <dbReference type="NCBI Taxonomy" id="191504"/>
    <lineage>
        <taxon>Eukaryota</taxon>
        <taxon>Viridiplantae</taxon>
        <taxon>Streptophyta</taxon>
        <taxon>Embryophyta</taxon>
        <taxon>Tracheophyta</taxon>
        <taxon>Spermatophyta</taxon>
        <taxon>Magnoliopsida</taxon>
        <taxon>Liliopsida</taxon>
        <taxon>Poales</taxon>
        <taxon>Poaceae</taxon>
        <taxon>PACMAD clade</taxon>
        <taxon>Chloridoideae</taxon>
        <taxon>Cynodonteae</taxon>
        <taxon>Eleusininae</taxon>
        <taxon>Eleusine</taxon>
    </lineage>
</organism>
<evidence type="ECO:0000256" key="1">
    <source>
        <dbReference type="ARBA" id="ARBA00010846"/>
    </source>
</evidence>
<name>A0AAV5ERY3_ELECO</name>
<feature type="domain" description="BPM/SPOP BACK" evidence="3">
    <location>
        <begin position="41"/>
        <end position="63"/>
    </location>
</feature>
<keyword evidence="5" id="KW-1185">Reference proteome</keyword>
<dbReference type="Proteomes" id="UP001054889">
    <property type="component" value="Unassembled WGS sequence"/>
</dbReference>
<feature type="region of interest" description="Disordered" evidence="2">
    <location>
        <begin position="69"/>
        <end position="96"/>
    </location>
</feature>
<comment type="caution">
    <text evidence="4">The sequence shown here is derived from an EMBL/GenBank/DDBJ whole genome shotgun (WGS) entry which is preliminary data.</text>
</comment>
<proteinExistence type="inferred from homology"/>
<dbReference type="AlphaFoldDB" id="A0AAV5ERY3"/>
<evidence type="ECO:0000259" key="3">
    <source>
        <dbReference type="Pfam" id="PF24570"/>
    </source>
</evidence>
<comment type="similarity">
    <text evidence="1">Belongs to the Tdpoz family.</text>
</comment>
<reference evidence="4" key="1">
    <citation type="journal article" date="2018" name="DNA Res.">
        <title>Multiple hybrid de novo genome assembly of finger millet, an orphan allotetraploid crop.</title>
        <authorList>
            <person name="Hatakeyama M."/>
            <person name="Aluri S."/>
            <person name="Balachadran M.T."/>
            <person name="Sivarajan S.R."/>
            <person name="Patrignani A."/>
            <person name="Gruter S."/>
            <person name="Poveda L."/>
            <person name="Shimizu-Inatsugi R."/>
            <person name="Baeten J."/>
            <person name="Francoijs K.J."/>
            <person name="Nataraja K.N."/>
            <person name="Reddy Y.A.N."/>
            <person name="Phadnis S."/>
            <person name="Ravikumar R.L."/>
            <person name="Schlapbach R."/>
            <person name="Sreeman S.M."/>
            <person name="Shimizu K.K."/>
        </authorList>
    </citation>
    <scope>NUCLEOTIDE SEQUENCE</scope>
</reference>
<dbReference type="Pfam" id="PF24570">
    <property type="entry name" value="BACK_BPM_SPOP"/>
    <property type="match status" value="1"/>
</dbReference>
<dbReference type="InterPro" id="IPR056423">
    <property type="entry name" value="BACK_BPM_SPOP"/>
</dbReference>
<protein>
    <recommendedName>
        <fullName evidence="3">BPM/SPOP BACK domain-containing protein</fullName>
    </recommendedName>
</protein>
<evidence type="ECO:0000313" key="5">
    <source>
        <dbReference type="Proteomes" id="UP001054889"/>
    </source>
</evidence>
<evidence type="ECO:0000256" key="2">
    <source>
        <dbReference type="SAM" id="MobiDB-lite"/>
    </source>
</evidence>
<evidence type="ECO:0000313" key="4">
    <source>
        <dbReference type="EMBL" id="GJN25547.1"/>
    </source>
</evidence>
<sequence length="135" mass="14669">MEARAFKALLHFIYTDSLPEIDEGDMVVVGSWLNICLLQRTAMATDGFSHLTKSCPSVLNELLAKQVNLFSAPPPPSPPAPPPPPPQTKKTKPQATMTSLGPCHLLSLDLCLHLSHARCLHLSIAPCLHLFLDPS</sequence>